<feature type="binding site" evidence="11">
    <location>
        <position position="466"/>
    </location>
    <ligand>
        <name>[4Fe-4S] cluster</name>
        <dbReference type="ChEBI" id="CHEBI:49883"/>
    </ligand>
</feature>
<feature type="binding site" evidence="10">
    <location>
        <position position="373"/>
    </location>
    <ligand>
        <name>Mg(2+)</name>
        <dbReference type="ChEBI" id="CHEBI:18420"/>
    </ligand>
</feature>
<dbReference type="PANTHER" id="PTHR11907">
    <property type="entry name" value="AMIDOPHOSPHORIBOSYLTRANSFERASE"/>
    <property type="match status" value="1"/>
</dbReference>
<dbReference type="SUPFAM" id="SSF56235">
    <property type="entry name" value="N-terminal nucleophile aminohydrolases (Ntn hydrolases)"/>
    <property type="match status" value="1"/>
</dbReference>
<dbReference type="AlphaFoldDB" id="A0A2H0R6H1"/>
<comment type="pathway">
    <text evidence="1 8">Purine metabolism; IMP biosynthesis via de novo pathway; N(1)-(5-phospho-D-ribosyl)glycinamide from 5-phospho-alpha-D-ribose 1-diphosphate: step 1/2.</text>
</comment>
<evidence type="ECO:0000256" key="7">
    <source>
        <dbReference type="ARBA" id="ARBA00022962"/>
    </source>
</evidence>
<dbReference type="InterPro" id="IPR000836">
    <property type="entry name" value="PRTase_dom"/>
</dbReference>
<dbReference type="EMBL" id="PCXP01000003">
    <property type="protein sequence ID" value="PIR42080.1"/>
    <property type="molecule type" value="Genomic_DNA"/>
</dbReference>
<proteinExistence type="inferred from homology"/>
<keyword evidence="11" id="KW-0408">Iron</keyword>
<comment type="similarity">
    <text evidence="2 8">In the C-terminal section; belongs to the purine/pyrimidine phosphoribosyltransferase family.</text>
</comment>
<gene>
    <name evidence="13" type="ORF">COV30_00305</name>
</gene>
<accession>A0A2H0R6H1</accession>
<evidence type="ECO:0000256" key="3">
    <source>
        <dbReference type="ARBA" id="ARBA00011941"/>
    </source>
</evidence>
<evidence type="ECO:0000256" key="11">
    <source>
        <dbReference type="PIRSR" id="PIRSR000485-3"/>
    </source>
</evidence>
<dbReference type="PIRSF" id="PIRSF000485">
    <property type="entry name" value="Amd_phspho_trans"/>
    <property type="match status" value="1"/>
</dbReference>
<comment type="caution">
    <text evidence="13">The sequence shown here is derived from an EMBL/GenBank/DDBJ whole genome shotgun (WGS) entry which is preliminary data.</text>
</comment>
<dbReference type="GO" id="GO:0009113">
    <property type="term" value="P:purine nucleobase biosynthetic process"/>
    <property type="evidence" value="ECO:0007669"/>
    <property type="project" value="InterPro"/>
</dbReference>
<feature type="active site" description="Nucleophile" evidence="9">
    <location>
        <position position="2"/>
    </location>
</feature>
<feature type="binding site" evidence="11">
    <location>
        <position position="257"/>
    </location>
    <ligand>
        <name>[4Fe-4S] cluster</name>
        <dbReference type="ChEBI" id="CHEBI:49883"/>
    </ligand>
</feature>
<dbReference type="GO" id="GO:0046872">
    <property type="term" value="F:metal ion binding"/>
    <property type="evidence" value="ECO:0007669"/>
    <property type="project" value="UniProtKB-KW"/>
</dbReference>
<comment type="cofactor">
    <cofactor evidence="10">
        <name>Mg(2+)</name>
        <dbReference type="ChEBI" id="CHEBI:18420"/>
    </cofactor>
    <text evidence="10">Binds 1 Mg(2+) ion per subunit.</text>
</comment>
<dbReference type="InterPro" id="IPR005854">
    <property type="entry name" value="PurF"/>
</dbReference>
<dbReference type="Gene3D" id="3.40.50.2020">
    <property type="match status" value="1"/>
</dbReference>
<sequence length="476" mass="53629">MCGILGAISAKPEPLLPEWLFFNLSHLQHRGQESAGTAYSDGKQLWIEKGEGLVSHVLTEDKIRKIGNYNPKLIIGQIRYSTSKGTSSRNIQPQWLDTLQGRIALVHNGNIPNLEEKKIELRRESNWQVDIDDEANDSEFILKKIFFLMTLNGNNASKAIGEFMATTNGSYSAALLTKNSVHIFRDPWGNRPLFISSKNGLIFFASETCALEDCSDKIKEVPSGGIIKIEPLGDIVRPFVDIENYQTIKARPRLAHCVFEKIYFARPDSRTFGKEQEGNFRFRLGQKMAELFPVHGADFVSGIPESGRPAAVGFAFQSKLPVMDIFSRNPFILGRTFINPNPGKRSEYSKKKYHLMKWVLKYAKNKNLVIVDDSIVRGNTLKGKVAQLLKAGAKEVHLRISSPSMISQCFYGIDLPTKEELIAFNKSEEEVREWLGATSLKYLPIEALREVMKEGEEDLSNFCQGCFTGEYPIPLQ</sequence>
<dbReference type="SUPFAM" id="SSF53271">
    <property type="entry name" value="PRTase-like"/>
    <property type="match status" value="1"/>
</dbReference>
<comment type="catalytic activity">
    <reaction evidence="8">
        <text>5-phospho-beta-D-ribosylamine + L-glutamate + diphosphate = 5-phospho-alpha-D-ribose 1-diphosphate + L-glutamine + H2O</text>
        <dbReference type="Rhea" id="RHEA:14905"/>
        <dbReference type="ChEBI" id="CHEBI:15377"/>
        <dbReference type="ChEBI" id="CHEBI:29985"/>
        <dbReference type="ChEBI" id="CHEBI:33019"/>
        <dbReference type="ChEBI" id="CHEBI:58017"/>
        <dbReference type="ChEBI" id="CHEBI:58359"/>
        <dbReference type="ChEBI" id="CHEBI:58681"/>
        <dbReference type="EC" id="2.4.2.14"/>
    </reaction>
</comment>
<evidence type="ECO:0000256" key="8">
    <source>
        <dbReference type="PIRNR" id="PIRNR000485"/>
    </source>
</evidence>
<dbReference type="Proteomes" id="UP000230208">
    <property type="component" value="Unassembled WGS sequence"/>
</dbReference>
<keyword evidence="5 8" id="KW-0808">Transferase</keyword>
<dbReference type="PROSITE" id="PS51278">
    <property type="entry name" value="GATASE_TYPE_2"/>
    <property type="match status" value="1"/>
</dbReference>
<evidence type="ECO:0000256" key="10">
    <source>
        <dbReference type="PIRSR" id="PIRSR000485-2"/>
    </source>
</evidence>
<dbReference type="GO" id="GO:0004044">
    <property type="term" value="F:amidophosphoribosyltransferase activity"/>
    <property type="evidence" value="ECO:0007669"/>
    <property type="project" value="UniProtKB-EC"/>
</dbReference>
<protein>
    <recommendedName>
        <fullName evidence="3 8">Amidophosphoribosyltransferase</fullName>
        <shortName evidence="8">ATase</shortName>
        <ecNumber evidence="3 8">2.4.2.14</ecNumber>
    </recommendedName>
    <alternativeName>
        <fullName evidence="8">Glutamine phosphoribosylpyrophosphate amidotransferase</fullName>
    </alternativeName>
</protein>
<dbReference type="InterPro" id="IPR029057">
    <property type="entry name" value="PRTase-like"/>
</dbReference>
<dbReference type="InterPro" id="IPR029055">
    <property type="entry name" value="Ntn_hydrolases_N"/>
</dbReference>
<feature type="domain" description="Glutamine amidotransferase type-2" evidence="12">
    <location>
        <begin position="2"/>
        <end position="232"/>
    </location>
</feature>
<dbReference type="UniPathway" id="UPA00074">
    <property type="reaction ID" value="UER00124"/>
</dbReference>
<dbReference type="EC" id="2.4.2.14" evidence="3 8"/>
<evidence type="ECO:0000256" key="5">
    <source>
        <dbReference type="ARBA" id="ARBA00022679"/>
    </source>
</evidence>
<name>A0A2H0R6H1_9BACT</name>
<evidence type="ECO:0000313" key="14">
    <source>
        <dbReference type="Proteomes" id="UP000230208"/>
    </source>
</evidence>
<reference evidence="13 14" key="1">
    <citation type="submission" date="2017-09" db="EMBL/GenBank/DDBJ databases">
        <title>Depth-based differentiation of microbial function through sediment-hosted aquifers and enrichment of novel symbionts in the deep terrestrial subsurface.</title>
        <authorList>
            <person name="Probst A.J."/>
            <person name="Ladd B."/>
            <person name="Jarett J.K."/>
            <person name="Geller-Mcgrath D.E."/>
            <person name="Sieber C.M."/>
            <person name="Emerson J.B."/>
            <person name="Anantharaman K."/>
            <person name="Thomas B.C."/>
            <person name="Malmstrom R."/>
            <person name="Stieglmeier M."/>
            <person name="Klingl A."/>
            <person name="Woyke T."/>
            <person name="Ryan C.M."/>
            <person name="Banfield J.F."/>
        </authorList>
    </citation>
    <scope>NUCLEOTIDE SEQUENCE [LARGE SCALE GENOMIC DNA]</scope>
    <source>
        <strain evidence="13">CG10_big_fil_rev_8_21_14_0_10_37_15</strain>
    </source>
</reference>
<feature type="binding site" evidence="10">
    <location>
        <position position="372"/>
    </location>
    <ligand>
        <name>Mg(2+)</name>
        <dbReference type="ChEBI" id="CHEBI:18420"/>
    </ligand>
</feature>
<comment type="cofactor">
    <cofactor evidence="11">
        <name>[4Fe-4S] cluster</name>
        <dbReference type="ChEBI" id="CHEBI:49883"/>
    </cofactor>
    <text evidence="11">Binds 1 [4Fe-4S] cluster per subunit.</text>
</comment>
<dbReference type="CDD" id="cd06223">
    <property type="entry name" value="PRTases_typeI"/>
    <property type="match status" value="1"/>
</dbReference>
<organism evidence="13 14">
    <name type="scientific">Candidatus Yanofskybacteria bacterium CG10_big_fil_rev_8_21_14_0_10_37_15</name>
    <dbReference type="NCBI Taxonomy" id="1975097"/>
    <lineage>
        <taxon>Bacteria</taxon>
        <taxon>Candidatus Yanofskyibacteriota</taxon>
    </lineage>
</organism>
<evidence type="ECO:0000256" key="4">
    <source>
        <dbReference type="ARBA" id="ARBA00022676"/>
    </source>
</evidence>
<evidence type="ECO:0000256" key="1">
    <source>
        <dbReference type="ARBA" id="ARBA00005209"/>
    </source>
</evidence>
<keyword evidence="11" id="KW-0411">Iron-sulfur</keyword>
<evidence type="ECO:0000256" key="2">
    <source>
        <dbReference type="ARBA" id="ARBA00010138"/>
    </source>
</evidence>
<evidence type="ECO:0000256" key="9">
    <source>
        <dbReference type="PIRSR" id="PIRSR000485-1"/>
    </source>
</evidence>
<dbReference type="GO" id="GO:0051536">
    <property type="term" value="F:iron-sulfur cluster binding"/>
    <property type="evidence" value="ECO:0007669"/>
    <property type="project" value="UniProtKB-KW"/>
</dbReference>
<dbReference type="InterPro" id="IPR017932">
    <property type="entry name" value="GATase_2_dom"/>
</dbReference>
<keyword evidence="4 8" id="KW-0328">Glycosyltransferase</keyword>
<keyword evidence="10" id="KW-0460">Magnesium</keyword>
<feature type="binding site" evidence="10">
    <location>
        <position position="306"/>
    </location>
    <ligand>
        <name>Mg(2+)</name>
        <dbReference type="ChEBI" id="CHEBI:18420"/>
    </ligand>
</feature>
<feature type="binding site" evidence="11">
    <location>
        <position position="463"/>
    </location>
    <ligand>
        <name>[4Fe-4S] cluster</name>
        <dbReference type="ChEBI" id="CHEBI:49883"/>
    </ligand>
</feature>
<evidence type="ECO:0000256" key="6">
    <source>
        <dbReference type="ARBA" id="ARBA00022755"/>
    </source>
</evidence>
<keyword evidence="7" id="KW-0315">Glutamine amidotransferase</keyword>
<keyword evidence="10" id="KW-0479">Metal-binding</keyword>
<evidence type="ECO:0000259" key="12">
    <source>
        <dbReference type="PROSITE" id="PS51278"/>
    </source>
</evidence>
<keyword evidence="6 8" id="KW-0658">Purine biosynthesis</keyword>
<dbReference type="Pfam" id="PF13522">
    <property type="entry name" value="GATase_6"/>
    <property type="match status" value="1"/>
</dbReference>
<feature type="binding site" evidence="11">
    <location>
        <position position="409"/>
    </location>
    <ligand>
        <name>[4Fe-4S] cluster</name>
        <dbReference type="ChEBI" id="CHEBI:49883"/>
    </ligand>
</feature>
<dbReference type="Gene3D" id="3.60.20.10">
    <property type="entry name" value="Glutamine Phosphoribosylpyrophosphate, subunit 1, domain 1"/>
    <property type="match status" value="1"/>
</dbReference>
<evidence type="ECO:0000313" key="13">
    <source>
        <dbReference type="EMBL" id="PIR42080.1"/>
    </source>
</evidence>
<dbReference type="GO" id="GO:0006189">
    <property type="term" value="P:'de novo' IMP biosynthetic process"/>
    <property type="evidence" value="ECO:0007669"/>
    <property type="project" value="UniProtKB-UniPathway"/>
</dbReference>